<sequence>MDWIEQAWARNNSYELGQWPLAGSTPLITPLTDTSYLGLVLSQLSRTSLEVRNTPLHSRHSLELMRQGREFTWNNSNRSAAMWRLKRAPSHRVAPNIKLISPDLTEKLVLGVGEENYLLSLRKFVESKRLPELQCKVFPLKHGGDVRYYSYIQVQHSQLHSGTTFTATFRCNIHSYIQVGDISCNTVDSGCMTATAAIQLAAKRMLHQLSGDECALGPSRATFTQLALCRILQEVCDIVSLSSLSTVTQKVCDVSLSSLSTVTQKVCDIVSLCSLSTVTQKVCDISLSSLSTVTQKLVNTHPGGLWLKNIPSEYLRVYKESVPEGWKDVVCKCPLLLKEEISDHMTIVTCSDKTWTPSLAPALTGKKSATLKLPNHHIWDVHMNSEWHRVCLKKVTGPLRGILQLIDRGGEVEDNLNMIWELKPIFASLPPQAVLCRLAGLEGFSEDINLKEQVSARINNKEFVAVVLSRTPCANVMLYDTSNKETINININMAKNISETARFPTLQVGVRQTACVSYVCPREGTLYLTMEHKKYIHYMNIMFNYLMNTDNERPNIVRPSFPVDQSKMYLVSEPEGSSWLRARANRSSQHIPKYINGAFSDNSSKTSQYISSKRAVMSTREESGEERRVKGWERGEGGKERVLCRSTIKLEESSRIAQAEEMATKCAESPSSKVEVQCIDHGKHVIVHPMQLVVLEHLSPELRSIPSQPVWAHVTSPSSTTFSVARIPSTPLENMLEDYPSLLTSSQPWPGWFGRSRSYVSTDVQQRASYTSMRYYITKLEEYKMSRQVGSLSLHGVHFKLVVSLKILWSETTFSCHLSTECDTNSTGPDSILAATC</sequence>
<dbReference type="Gene3D" id="2.40.50.90">
    <property type="match status" value="1"/>
</dbReference>
<dbReference type="InterPro" id="IPR025605">
    <property type="entry name" value="OST-HTH/LOTUS_dom"/>
</dbReference>
<dbReference type="AlphaFoldDB" id="A0A7R9EKN8"/>
<gene>
    <name evidence="2" type="ORF">TMSB3V08_LOCUS11105</name>
</gene>
<evidence type="ECO:0000313" key="2">
    <source>
        <dbReference type="EMBL" id="CAD7434454.1"/>
    </source>
</evidence>
<feature type="domain" description="HTH OST-type" evidence="1">
    <location>
        <begin position="286"/>
        <end position="361"/>
    </location>
</feature>
<evidence type="ECO:0000259" key="1">
    <source>
        <dbReference type="PROSITE" id="PS51644"/>
    </source>
</evidence>
<proteinExistence type="predicted"/>
<dbReference type="PROSITE" id="PS51644">
    <property type="entry name" value="HTH_OST"/>
    <property type="match status" value="1"/>
</dbReference>
<name>A0A7R9EKN8_9NEOP</name>
<dbReference type="InterPro" id="IPR035437">
    <property type="entry name" value="SNase_OB-fold_sf"/>
</dbReference>
<reference evidence="2" key="1">
    <citation type="submission" date="2020-11" db="EMBL/GenBank/DDBJ databases">
        <authorList>
            <person name="Tran Van P."/>
        </authorList>
    </citation>
    <scope>NUCLEOTIDE SEQUENCE</scope>
</reference>
<dbReference type="SUPFAM" id="SSF63748">
    <property type="entry name" value="Tudor/PWWP/MBT"/>
    <property type="match status" value="1"/>
</dbReference>
<accession>A0A7R9EKN8</accession>
<organism evidence="2">
    <name type="scientific">Timema monikensis</name>
    <dbReference type="NCBI Taxonomy" id="170555"/>
    <lineage>
        <taxon>Eukaryota</taxon>
        <taxon>Metazoa</taxon>
        <taxon>Ecdysozoa</taxon>
        <taxon>Arthropoda</taxon>
        <taxon>Hexapoda</taxon>
        <taxon>Insecta</taxon>
        <taxon>Pterygota</taxon>
        <taxon>Neoptera</taxon>
        <taxon>Polyneoptera</taxon>
        <taxon>Phasmatodea</taxon>
        <taxon>Timematodea</taxon>
        <taxon>Timematoidea</taxon>
        <taxon>Timematidae</taxon>
        <taxon>Timema</taxon>
    </lineage>
</organism>
<protein>
    <recommendedName>
        <fullName evidence="1">HTH OST-type domain-containing protein</fullName>
    </recommendedName>
</protein>
<dbReference type="EMBL" id="OB797603">
    <property type="protein sequence ID" value="CAD7434454.1"/>
    <property type="molecule type" value="Genomic_DNA"/>
</dbReference>